<feature type="region of interest" description="Disordered" evidence="2">
    <location>
        <begin position="105"/>
        <end position="125"/>
    </location>
</feature>
<dbReference type="RefSeq" id="XP_024323962.1">
    <property type="nucleotide sequence ID" value="XM_024468541.1"/>
</dbReference>
<dbReference type="InterPro" id="IPR045153">
    <property type="entry name" value="Est1/Ebs1-like"/>
</dbReference>
<keyword evidence="1" id="KW-0866">Nonsense-mediated mRNA decay</keyword>
<evidence type="ECO:0000259" key="3">
    <source>
        <dbReference type="Pfam" id="PF10373"/>
    </source>
</evidence>
<dbReference type="GO" id="GO:0042162">
    <property type="term" value="F:telomeric DNA binding"/>
    <property type="evidence" value="ECO:0007669"/>
    <property type="project" value="TreeGrafter"/>
</dbReference>
<dbReference type="SUPFAM" id="SSF48452">
    <property type="entry name" value="TPR-like"/>
    <property type="match status" value="1"/>
</dbReference>
<dbReference type="Proteomes" id="UP000077154">
    <property type="component" value="Unassembled WGS sequence"/>
</dbReference>
<protein>
    <recommendedName>
        <fullName evidence="1">Nonsense-mediated mRNA decay factor</fullName>
    </recommendedName>
</protein>
<proteinExistence type="predicted"/>
<dbReference type="InterPro" id="IPR011990">
    <property type="entry name" value="TPR-like_helical_dom_sf"/>
</dbReference>
<dbReference type="VEuPathDB" id="FungiDB:GMDG_08296"/>
<accession>A0A177A953</accession>
<evidence type="ECO:0000256" key="1">
    <source>
        <dbReference type="RuleBase" id="RU369098"/>
    </source>
</evidence>
<dbReference type="EMBL" id="KV441396">
    <property type="protein sequence ID" value="OAF58678.1"/>
    <property type="molecule type" value="Genomic_DNA"/>
</dbReference>
<comment type="subcellular location">
    <subcellularLocation>
        <location evidence="1">Nucleus</location>
    </subcellularLocation>
</comment>
<feature type="compositionally biased region" description="Polar residues" evidence="2">
    <location>
        <begin position="226"/>
        <end position="241"/>
    </location>
</feature>
<name>A0A177A953_9PEZI</name>
<dbReference type="OrthoDB" id="2017974at2759"/>
<dbReference type="Gene3D" id="1.25.40.10">
    <property type="entry name" value="Tetratricopeptide repeat domain"/>
    <property type="match status" value="1"/>
</dbReference>
<evidence type="ECO:0000256" key="2">
    <source>
        <dbReference type="SAM" id="MobiDB-lite"/>
    </source>
</evidence>
<dbReference type="FunFam" id="1.25.40.10:FF:000202">
    <property type="entry name" value="Unplaced genomic scaffold supercont1.7, whole genome shotgun sequence"/>
    <property type="match status" value="1"/>
</dbReference>
<dbReference type="eggNOG" id="ENOG502QRU3">
    <property type="taxonomic scope" value="Eukaryota"/>
</dbReference>
<keyword evidence="1" id="KW-0539">Nucleus</keyword>
<feature type="compositionally biased region" description="Low complexity" evidence="2">
    <location>
        <begin position="183"/>
        <end position="199"/>
    </location>
</feature>
<gene>
    <name evidence="4" type="ORF">VC83_04915</name>
</gene>
<feature type="domain" description="DNA/RNA-binding" evidence="3">
    <location>
        <begin position="485"/>
        <end position="586"/>
    </location>
</feature>
<dbReference type="GO" id="GO:0070034">
    <property type="term" value="F:telomerase RNA binding"/>
    <property type="evidence" value="ECO:0007669"/>
    <property type="project" value="TreeGrafter"/>
</dbReference>
<dbReference type="GeneID" id="36287983"/>
<feature type="region of interest" description="Disordered" evidence="2">
    <location>
        <begin position="168"/>
        <end position="298"/>
    </location>
</feature>
<dbReference type="Pfam" id="PF10373">
    <property type="entry name" value="EST1_DNA_bind"/>
    <property type="match status" value="1"/>
</dbReference>
<dbReference type="PANTHER" id="PTHR15696">
    <property type="entry name" value="SMG-7 SUPPRESSOR WITH MORPHOLOGICAL EFFECT ON GENITALIA PROTEIN 7"/>
    <property type="match status" value="1"/>
</dbReference>
<feature type="region of interest" description="Disordered" evidence="2">
    <location>
        <begin position="733"/>
        <end position="766"/>
    </location>
</feature>
<organism evidence="4">
    <name type="scientific">Pseudogymnoascus destructans</name>
    <dbReference type="NCBI Taxonomy" id="655981"/>
    <lineage>
        <taxon>Eukaryota</taxon>
        <taxon>Fungi</taxon>
        <taxon>Dikarya</taxon>
        <taxon>Ascomycota</taxon>
        <taxon>Pezizomycotina</taxon>
        <taxon>Leotiomycetes</taxon>
        <taxon>Thelebolales</taxon>
        <taxon>Thelebolaceae</taxon>
        <taxon>Pseudogymnoascus</taxon>
    </lineage>
</organism>
<evidence type="ECO:0000313" key="4">
    <source>
        <dbReference type="EMBL" id="OAF58678.1"/>
    </source>
</evidence>
<dbReference type="AlphaFoldDB" id="A0A177A953"/>
<dbReference type="PANTHER" id="PTHR15696:SF0">
    <property type="entry name" value="TELOMERASE-BINDING PROTEIN EST1A"/>
    <property type="match status" value="1"/>
</dbReference>
<dbReference type="InterPro" id="IPR018834">
    <property type="entry name" value="DNA/RNA-bd_Est1-type"/>
</dbReference>
<sequence>MHLASPALHVHKQQLNEHSRYLPSQMSTRNAIDANATFQNNWIKLLRTRRGSSAPLLKCPYCHDPPTFTEENDLWHHVKKTHAVHIPRDESRVKRFRDEVLARSRALSKKEATSPEPPRLPTDGQLTASKLEDLQKAELASSNAAKRQPVMSNTFLADEQDYKKQAIGLGKCPSSSHSQGSNPPRSQALPASRRAASSPTQGKARDSMEFLSRGPTTSGKRLFNPSEPSSPQAQNVSSPGGSAQARPAHQIRKRLSNPQHVAATATEKPAPSFARGTLPGDILMSGNPQGPQGAQLSSPTFDHTRMVSQPETRPISQEQLVAEVKGIYVGLVMVEGKCIQVDLKQAQLAKEAPRGTQPKLNNEQYQALIALHRTLLHEHHDFFLASQHPSATPAVRRLPLKYAMPARLWRHAIHSFLELLRNRLPASLDYMLAFIYLAYSMMTLLLETVPAFEDTWIECLGDLGRYRMAIEDDNVRDREVWAQVARQWYLKSANRSPITGRLYHHLAILARPDALPQLLYYGKSLAVPIPFTAARESIMTLFEPTLNPVAGKPRFSAVITAIVRSHATIFTGKSLDTFEETLGEIKGNLDGHIGRITKKYLEQGYYIAISNCIALLGYGADDNPLALLLKPQPTSANTLMTDANADSTPTPALSATFTASLRLFTQVAKIHLDRIGDINTLSFLHVTLVFIRHLSRHPAAASLIYPHFPWTNLVRALNALTVLYPPTRAAIESPTIPIPDSGPSPARQETTPHTPPPPTAPLDPSQLDIAGAHDAVAPAKDIFRPFPEEFAMQGLGFTAGYFPENWFANENVEPETHYLEAESMRSQHRPERVLWLGVQIARLAPEWMGYSSVDGYTFSVGEKAKEYVGGDEEGESGSGSGSEYGDEIDSDQGSKARSESETLTMDVDDRLVSEQGDEGSLSFLDMRDAGNTSGGLEAGDAVGDVG</sequence>
<dbReference type="GO" id="GO:0005697">
    <property type="term" value="C:telomerase holoenzyme complex"/>
    <property type="evidence" value="ECO:0007669"/>
    <property type="project" value="TreeGrafter"/>
</dbReference>
<reference evidence="4" key="1">
    <citation type="submission" date="2016-03" db="EMBL/GenBank/DDBJ databases">
        <title>Updated assembly of Pseudogymnoascus destructans, the fungus causing white-nose syndrome of bats.</title>
        <authorList>
            <person name="Palmer J.M."/>
            <person name="Drees K.P."/>
            <person name="Foster J.T."/>
            <person name="Lindner D.L."/>
        </authorList>
    </citation>
    <scope>NUCLEOTIDE SEQUENCE [LARGE SCALE GENOMIC DNA]</scope>
    <source>
        <strain evidence="4">20631-21</strain>
    </source>
</reference>
<feature type="region of interest" description="Disordered" evidence="2">
    <location>
        <begin position="867"/>
        <end position="946"/>
    </location>
</feature>
<comment type="function">
    <text evidence="1">Plays a role in nonsense-mediated mRNA decay.</text>
</comment>
<dbReference type="GO" id="GO:0000184">
    <property type="term" value="P:nuclear-transcribed mRNA catabolic process, nonsense-mediated decay"/>
    <property type="evidence" value="ECO:0007669"/>
    <property type="project" value="UniProtKB-KW"/>
</dbReference>
<feature type="compositionally biased region" description="Polar residues" evidence="2">
    <location>
        <begin position="173"/>
        <end position="182"/>
    </location>
</feature>
<feature type="compositionally biased region" description="Polar residues" evidence="2">
    <location>
        <begin position="286"/>
        <end position="298"/>
    </location>
</feature>